<gene>
    <name evidence="1" type="ORF">RDp01_gp20</name>
</gene>
<name>A0A191VYG9_9CAUD</name>
<evidence type="ECO:0000313" key="2">
    <source>
        <dbReference type="Proteomes" id="UP000259976"/>
    </source>
</evidence>
<organism evidence="1 2">
    <name type="scientific">Roseobacter phage RD-1410W1-01</name>
    <dbReference type="NCBI Taxonomy" id="1815984"/>
    <lineage>
        <taxon>Viruses</taxon>
        <taxon>Duplodnaviria</taxon>
        <taxon>Heunggongvirae</taxon>
        <taxon>Uroviricota</taxon>
        <taxon>Caudoviricetes</taxon>
        <taxon>Schitoviridae</taxon>
        <taxon>Rhodovirinae</taxon>
        <taxon>Aoqinvirus</taxon>
        <taxon>Aoqinvirus RD1410W101</taxon>
    </lineage>
</organism>
<reference evidence="1 2" key="1">
    <citation type="journal article" date="2016" name="Curr. Microbiol.">
        <title>Characterization and Complete Genome Sequences of Three N4-Like Roseobacter Phages Isolated from the South China Sea.</title>
        <authorList>
            <person name="Li B."/>
            <person name="Zhang S."/>
            <person name="Long L."/>
            <person name="Huang S."/>
        </authorList>
    </citation>
    <scope>NUCLEOTIDE SEQUENCE [LARGE SCALE GENOMIC DNA]</scope>
</reference>
<sequence length="40" mass="4783">MIFWNRQLMAYHPDFDPMVAQRFAQQVMILGAQFRGEIPQ</sequence>
<accession>A0A191VYG9</accession>
<dbReference type="EMBL" id="KU885989">
    <property type="protein sequence ID" value="ANJ20754.1"/>
    <property type="molecule type" value="Genomic_DNA"/>
</dbReference>
<evidence type="ECO:0000313" key="1">
    <source>
        <dbReference type="EMBL" id="ANJ20754.1"/>
    </source>
</evidence>
<keyword evidence="2" id="KW-1185">Reference proteome</keyword>
<proteinExistence type="predicted"/>
<dbReference type="Proteomes" id="UP000259976">
    <property type="component" value="Segment"/>
</dbReference>
<protein>
    <submittedName>
        <fullName evidence="1">Uncharacterized protein</fullName>
    </submittedName>
</protein>